<name>A0A081G3Y5_9GAMM</name>
<protein>
    <submittedName>
        <fullName evidence="14">Peptidase, M48 family</fullName>
    </submittedName>
</protein>
<keyword evidence="8 12" id="KW-1133">Transmembrane helix</keyword>
<feature type="transmembrane region" description="Helical" evidence="12">
    <location>
        <begin position="46"/>
        <end position="63"/>
    </location>
</feature>
<dbReference type="GO" id="GO:0046872">
    <property type="term" value="F:metal ion binding"/>
    <property type="evidence" value="ECO:0007669"/>
    <property type="project" value="UniProtKB-KW"/>
</dbReference>
<comment type="cofactor">
    <cofactor evidence="11">
        <name>Zn(2+)</name>
        <dbReference type="ChEBI" id="CHEBI:29105"/>
    </cofactor>
    <text evidence="11">Binds 1 zinc ion per subunit.</text>
</comment>
<comment type="subcellular location">
    <subcellularLocation>
        <location evidence="1">Cell membrane</location>
        <topology evidence="1">Multi-pass membrane protein</topology>
    </subcellularLocation>
</comment>
<dbReference type="OrthoDB" id="15218at2"/>
<dbReference type="CDD" id="cd07339">
    <property type="entry name" value="M48B_HtpX_like"/>
    <property type="match status" value="1"/>
</dbReference>
<keyword evidence="10 12" id="KW-0472">Membrane</keyword>
<comment type="caution">
    <text evidence="14">The sequence shown here is derived from an EMBL/GenBank/DDBJ whole genome shotgun (WGS) entry which is preliminary data.</text>
</comment>
<accession>A0A081G3Y5</accession>
<evidence type="ECO:0000256" key="2">
    <source>
        <dbReference type="ARBA" id="ARBA00022475"/>
    </source>
</evidence>
<evidence type="ECO:0000313" key="14">
    <source>
        <dbReference type="EMBL" id="KEA65490.1"/>
    </source>
</evidence>
<feature type="transmembrane region" description="Helical" evidence="12">
    <location>
        <begin position="168"/>
        <end position="188"/>
    </location>
</feature>
<dbReference type="GO" id="GO:0004222">
    <property type="term" value="F:metalloendopeptidase activity"/>
    <property type="evidence" value="ECO:0007669"/>
    <property type="project" value="InterPro"/>
</dbReference>
<dbReference type="AlphaFoldDB" id="A0A081G3Y5"/>
<evidence type="ECO:0000256" key="10">
    <source>
        <dbReference type="ARBA" id="ARBA00023136"/>
    </source>
</evidence>
<dbReference type="InterPro" id="IPR050083">
    <property type="entry name" value="HtpX_protease"/>
</dbReference>
<dbReference type="eggNOG" id="COG0501">
    <property type="taxonomic scope" value="Bacteria"/>
</dbReference>
<evidence type="ECO:0000259" key="13">
    <source>
        <dbReference type="Pfam" id="PF01435"/>
    </source>
</evidence>
<evidence type="ECO:0000256" key="3">
    <source>
        <dbReference type="ARBA" id="ARBA00022670"/>
    </source>
</evidence>
<keyword evidence="5" id="KW-0479">Metal-binding</keyword>
<feature type="transmembrane region" description="Helical" evidence="12">
    <location>
        <begin position="194"/>
        <end position="216"/>
    </location>
</feature>
<dbReference type="GO" id="GO:0006508">
    <property type="term" value="P:proteolysis"/>
    <property type="evidence" value="ECO:0007669"/>
    <property type="project" value="UniProtKB-KW"/>
</dbReference>
<keyword evidence="2" id="KW-1003">Cell membrane</keyword>
<dbReference type="Gene3D" id="3.30.2010.10">
    <property type="entry name" value="Metalloproteases ('zincins'), catalytic domain"/>
    <property type="match status" value="1"/>
</dbReference>
<evidence type="ECO:0000256" key="11">
    <source>
        <dbReference type="RuleBase" id="RU003983"/>
    </source>
</evidence>
<keyword evidence="7 11" id="KW-0862">Zinc</keyword>
<feature type="transmembrane region" description="Helical" evidence="12">
    <location>
        <begin position="20"/>
        <end position="40"/>
    </location>
</feature>
<dbReference type="RefSeq" id="WP_051692337.1">
    <property type="nucleotide sequence ID" value="NZ_JMQN01000011.1"/>
</dbReference>
<dbReference type="PANTHER" id="PTHR43221:SF1">
    <property type="entry name" value="PROTEASE HTPX"/>
    <property type="match status" value="1"/>
</dbReference>
<dbReference type="PATRIC" id="fig|1232683.4.peg.441"/>
<keyword evidence="15" id="KW-1185">Reference proteome</keyword>
<proteinExistence type="inferred from homology"/>
<evidence type="ECO:0000256" key="8">
    <source>
        <dbReference type="ARBA" id="ARBA00022989"/>
    </source>
</evidence>
<dbReference type="PANTHER" id="PTHR43221">
    <property type="entry name" value="PROTEASE HTPX"/>
    <property type="match status" value="1"/>
</dbReference>
<evidence type="ECO:0000256" key="12">
    <source>
        <dbReference type="SAM" id="Phobius"/>
    </source>
</evidence>
<evidence type="ECO:0000256" key="9">
    <source>
        <dbReference type="ARBA" id="ARBA00023049"/>
    </source>
</evidence>
<feature type="domain" description="Peptidase M48" evidence="13">
    <location>
        <begin position="84"/>
        <end position="284"/>
    </location>
</feature>
<evidence type="ECO:0000256" key="1">
    <source>
        <dbReference type="ARBA" id="ARBA00004651"/>
    </source>
</evidence>
<evidence type="ECO:0000313" key="15">
    <source>
        <dbReference type="Proteomes" id="UP000028252"/>
    </source>
</evidence>
<keyword evidence="9 11" id="KW-0482">Metalloprotease</keyword>
<reference evidence="14 15" key="1">
    <citation type="submission" date="2014-04" db="EMBL/GenBank/DDBJ databases">
        <title>Marinobacterium kochiensis sp. nov., isolated from sediment sample collected from Kochi backwaters in Kerala, India.</title>
        <authorList>
            <person name="Singh A."/>
            <person name="Pinnaka A.K."/>
        </authorList>
    </citation>
    <scope>NUCLEOTIDE SEQUENCE [LARGE SCALE GENOMIC DNA]</scope>
    <source>
        <strain evidence="14 15">AK27</strain>
    </source>
</reference>
<dbReference type="EMBL" id="JMQN01000011">
    <property type="protein sequence ID" value="KEA65490.1"/>
    <property type="molecule type" value="Genomic_DNA"/>
</dbReference>
<organism evidence="14 15">
    <name type="scientific">Marinobacterium lacunae</name>
    <dbReference type="NCBI Taxonomy" id="1232683"/>
    <lineage>
        <taxon>Bacteria</taxon>
        <taxon>Pseudomonadati</taxon>
        <taxon>Pseudomonadota</taxon>
        <taxon>Gammaproteobacteria</taxon>
        <taxon>Oceanospirillales</taxon>
        <taxon>Oceanospirillaceae</taxon>
        <taxon>Marinobacterium</taxon>
    </lineage>
</organism>
<evidence type="ECO:0000256" key="4">
    <source>
        <dbReference type="ARBA" id="ARBA00022692"/>
    </source>
</evidence>
<gene>
    <name evidence="14" type="ORF">ADIMK_0447</name>
</gene>
<evidence type="ECO:0000256" key="6">
    <source>
        <dbReference type="ARBA" id="ARBA00022801"/>
    </source>
</evidence>
<comment type="similarity">
    <text evidence="11">Belongs to the peptidase M48 family.</text>
</comment>
<evidence type="ECO:0000256" key="7">
    <source>
        <dbReference type="ARBA" id="ARBA00022833"/>
    </source>
</evidence>
<keyword evidence="4 12" id="KW-0812">Transmembrane</keyword>
<dbReference type="InterPro" id="IPR001915">
    <property type="entry name" value="Peptidase_M48"/>
</dbReference>
<dbReference type="GO" id="GO:0005886">
    <property type="term" value="C:plasma membrane"/>
    <property type="evidence" value="ECO:0007669"/>
    <property type="project" value="UniProtKB-SubCell"/>
</dbReference>
<dbReference type="Proteomes" id="UP000028252">
    <property type="component" value="Unassembled WGS sequence"/>
</dbReference>
<keyword evidence="6 11" id="KW-0378">Hydrolase</keyword>
<dbReference type="Pfam" id="PF01435">
    <property type="entry name" value="Peptidase_M48"/>
    <property type="match status" value="1"/>
</dbReference>
<dbReference type="STRING" id="1232683.ADIMK_0447"/>
<sequence length="322" mass="36001">MRTPAGEHLNLRQYALRNGLQSVLLILFMGGFLGVLGWLLWGSAGVVLLIFMGFSAVAFNPALSPRWVMKLYGAKPLDRGQLPALDQVLEWLCERAGLETVPRLYLIPSRVMNAFSVGTRGRSAIALSDAMIRRLSLRELVGVLAHEVSHIRHNDLWVMGLADLFSRLTSLLSFVGQALLVLNLPLLLLGLVTINWWLILLLVIAPVVSALAQLALSRTREYAADLNAARLTGDPEGLAHALDVIEQAQGGWLEHILMPGRRVPEPSLLRTHPQTHERVERLNALKQELDEGGALPLDALLHRFDHPEVRHTPRRRFWGTWW</sequence>
<keyword evidence="3 11" id="KW-0645">Protease</keyword>
<evidence type="ECO:0000256" key="5">
    <source>
        <dbReference type="ARBA" id="ARBA00022723"/>
    </source>
</evidence>